<reference evidence="9 10" key="1">
    <citation type="submission" date="2017-11" db="EMBL/GenBank/DDBJ databases">
        <title>Genome-resolved metagenomics identifies genetic mobility, metabolic interactions, and unexpected diversity in perchlorate-reducing communities.</title>
        <authorList>
            <person name="Barnum T.P."/>
            <person name="Figueroa I.A."/>
            <person name="Carlstrom C.I."/>
            <person name="Lucas L.N."/>
            <person name="Engelbrektson A.L."/>
            <person name="Coates J.D."/>
        </authorList>
    </citation>
    <scope>NUCLEOTIDE SEQUENCE [LARGE SCALE GENOMIC DNA]</scope>
    <source>
        <strain evidence="9">BM301</strain>
    </source>
</reference>
<evidence type="ECO:0000256" key="4">
    <source>
        <dbReference type="ARBA" id="ARBA00022475"/>
    </source>
</evidence>
<sequence>MQFLTDWFKRHFSDPEVIFLALFLVVCFAIIITMGEMLSPVLASAVIAYLLEGLVGKIQRMGLPRIGAVLVVLVAFLLFVTLILFVLMPELSRQVTQLFQQIPAMISEGQRLLMLLPEKYPEIISAAQVQEIFTILRREIATFGQQVVSLSLSSVVGIITILVYLILMPLLVFFFLKDKRIILDWALKFLPRDRKFADTVWRDMDEQIANYVRGKFWEIIIVGSVSFFTFTFMGLQYAMLLAVLVGLSVIIPYIGAAVVTFPVILIAWFQWGWSNDFIWLSVAYFVIQALDGNVLVPLLFSEVVNLHPVAIIVAILVFGGLWGFWGVFFAIPLATLVQAVMRAWPNKVLPSS</sequence>
<dbReference type="InterPro" id="IPR002549">
    <property type="entry name" value="AI-2E-like"/>
</dbReference>
<dbReference type="Proteomes" id="UP000235015">
    <property type="component" value="Unassembled WGS sequence"/>
</dbReference>
<feature type="transmembrane region" description="Helical" evidence="8">
    <location>
        <begin position="38"/>
        <end position="55"/>
    </location>
</feature>
<evidence type="ECO:0000256" key="3">
    <source>
        <dbReference type="ARBA" id="ARBA00022448"/>
    </source>
</evidence>
<organism evidence="9 10">
    <name type="scientific">Sedimenticola selenatireducens</name>
    <dbReference type="NCBI Taxonomy" id="191960"/>
    <lineage>
        <taxon>Bacteria</taxon>
        <taxon>Pseudomonadati</taxon>
        <taxon>Pseudomonadota</taxon>
        <taxon>Gammaproteobacteria</taxon>
        <taxon>Chromatiales</taxon>
        <taxon>Sedimenticolaceae</taxon>
        <taxon>Sedimenticola</taxon>
    </lineage>
</organism>
<comment type="caution">
    <text evidence="9">The sequence shown here is derived from an EMBL/GenBank/DDBJ whole genome shotgun (WGS) entry which is preliminary data.</text>
</comment>
<comment type="subcellular location">
    <subcellularLocation>
        <location evidence="1">Cell membrane</location>
        <topology evidence="1">Multi-pass membrane protein</topology>
    </subcellularLocation>
</comment>
<evidence type="ECO:0000256" key="1">
    <source>
        <dbReference type="ARBA" id="ARBA00004651"/>
    </source>
</evidence>
<keyword evidence="5 8" id="KW-0812">Transmembrane</keyword>
<dbReference type="EMBL" id="PKUN01000030">
    <property type="protein sequence ID" value="PLX59874.1"/>
    <property type="molecule type" value="Genomic_DNA"/>
</dbReference>
<feature type="transmembrane region" description="Helical" evidence="8">
    <location>
        <begin position="67"/>
        <end position="88"/>
    </location>
</feature>
<name>A0A2N6CS11_9GAMM</name>
<feature type="transmembrane region" description="Helical" evidence="8">
    <location>
        <begin position="277"/>
        <end position="300"/>
    </location>
</feature>
<dbReference type="AlphaFoldDB" id="A0A2N6CS11"/>
<dbReference type="RefSeq" id="WP_273440903.1">
    <property type="nucleotide sequence ID" value="NZ_PKUN01000030.1"/>
</dbReference>
<dbReference type="PANTHER" id="PTHR21716:SF53">
    <property type="entry name" value="PERMEASE PERM-RELATED"/>
    <property type="match status" value="1"/>
</dbReference>
<feature type="transmembrane region" description="Helical" evidence="8">
    <location>
        <begin position="216"/>
        <end position="235"/>
    </location>
</feature>
<evidence type="ECO:0000256" key="2">
    <source>
        <dbReference type="ARBA" id="ARBA00009773"/>
    </source>
</evidence>
<keyword evidence="7 8" id="KW-0472">Membrane</keyword>
<feature type="transmembrane region" description="Helical" evidence="8">
    <location>
        <begin position="12"/>
        <end position="32"/>
    </location>
</feature>
<dbReference type="GO" id="GO:0005886">
    <property type="term" value="C:plasma membrane"/>
    <property type="evidence" value="ECO:0007669"/>
    <property type="project" value="UniProtKB-SubCell"/>
</dbReference>
<evidence type="ECO:0000256" key="7">
    <source>
        <dbReference type="ARBA" id="ARBA00023136"/>
    </source>
</evidence>
<evidence type="ECO:0000256" key="5">
    <source>
        <dbReference type="ARBA" id="ARBA00022692"/>
    </source>
</evidence>
<protein>
    <submittedName>
        <fullName evidence="9">AI-2E family transporter</fullName>
    </submittedName>
</protein>
<gene>
    <name evidence="9" type="ORF">C0630_18375</name>
</gene>
<dbReference type="Pfam" id="PF01594">
    <property type="entry name" value="AI-2E_transport"/>
    <property type="match status" value="1"/>
</dbReference>
<dbReference type="PANTHER" id="PTHR21716">
    <property type="entry name" value="TRANSMEMBRANE PROTEIN"/>
    <property type="match status" value="1"/>
</dbReference>
<evidence type="ECO:0000256" key="6">
    <source>
        <dbReference type="ARBA" id="ARBA00022989"/>
    </source>
</evidence>
<keyword evidence="6 8" id="KW-1133">Transmembrane helix</keyword>
<proteinExistence type="inferred from homology"/>
<dbReference type="GO" id="GO:0055085">
    <property type="term" value="P:transmembrane transport"/>
    <property type="evidence" value="ECO:0007669"/>
    <property type="project" value="TreeGrafter"/>
</dbReference>
<evidence type="ECO:0000256" key="8">
    <source>
        <dbReference type="SAM" id="Phobius"/>
    </source>
</evidence>
<keyword evidence="3" id="KW-0813">Transport</keyword>
<feature type="transmembrane region" description="Helical" evidence="8">
    <location>
        <begin position="306"/>
        <end position="337"/>
    </location>
</feature>
<feature type="transmembrane region" description="Helical" evidence="8">
    <location>
        <begin position="155"/>
        <end position="176"/>
    </location>
</feature>
<accession>A0A2N6CS11</accession>
<evidence type="ECO:0000313" key="9">
    <source>
        <dbReference type="EMBL" id="PLX59874.1"/>
    </source>
</evidence>
<comment type="similarity">
    <text evidence="2">Belongs to the autoinducer-2 exporter (AI-2E) (TC 2.A.86) family.</text>
</comment>
<feature type="transmembrane region" description="Helical" evidence="8">
    <location>
        <begin position="241"/>
        <end position="265"/>
    </location>
</feature>
<evidence type="ECO:0000313" key="10">
    <source>
        <dbReference type="Proteomes" id="UP000235015"/>
    </source>
</evidence>
<dbReference type="STRING" id="1111735.GCA_000428045_03183"/>
<keyword evidence="4" id="KW-1003">Cell membrane</keyword>